<protein>
    <submittedName>
        <fullName evidence="2">Uncharacterized protein</fullName>
    </submittedName>
</protein>
<keyword evidence="1" id="KW-0812">Transmembrane</keyword>
<comment type="caution">
    <text evidence="2">The sequence shown here is derived from an EMBL/GenBank/DDBJ whole genome shotgun (WGS) entry which is preliminary data.</text>
</comment>
<feature type="transmembrane region" description="Helical" evidence="1">
    <location>
        <begin position="57"/>
        <end position="77"/>
    </location>
</feature>
<dbReference type="GeneID" id="64695678"/>
<dbReference type="OrthoDB" id="10479087at2759"/>
<feature type="transmembrane region" description="Helical" evidence="1">
    <location>
        <begin position="20"/>
        <end position="37"/>
    </location>
</feature>
<dbReference type="RefSeq" id="XP_041296447.1">
    <property type="nucleotide sequence ID" value="XM_041433419.1"/>
</dbReference>
<keyword evidence="3" id="KW-1185">Reference proteome</keyword>
<reference evidence="2" key="1">
    <citation type="journal article" date="2020" name="New Phytol.">
        <title>Comparative genomics reveals dynamic genome evolution in host specialist ectomycorrhizal fungi.</title>
        <authorList>
            <person name="Lofgren L.A."/>
            <person name="Nguyen N.H."/>
            <person name="Vilgalys R."/>
            <person name="Ruytinx J."/>
            <person name="Liao H.L."/>
            <person name="Branco S."/>
            <person name="Kuo A."/>
            <person name="LaButti K."/>
            <person name="Lipzen A."/>
            <person name="Andreopoulos W."/>
            <person name="Pangilinan J."/>
            <person name="Riley R."/>
            <person name="Hundley H."/>
            <person name="Na H."/>
            <person name="Barry K."/>
            <person name="Grigoriev I.V."/>
            <person name="Stajich J.E."/>
            <person name="Kennedy P.G."/>
        </authorList>
    </citation>
    <scope>NUCLEOTIDE SEQUENCE</scope>
    <source>
        <strain evidence="2">FC423</strain>
    </source>
</reference>
<evidence type="ECO:0000313" key="3">
    <source>
        <dbReference type="Proteomes" id="UP000823399"/>
    </source>
</evidence>
<feature type="transmembrane region" description="Helical" evidence="1">
    <location>
        <begin position="127"/>
        <end position="144"/>
    </location>
</feature>
<evidence type="ECO:0000313" key="2">
    <source>
        <dbReference type="EMBL" id="KAG2114334.1"/>
    </source>
</evidence>
<keyword evidence="1" id="KW-0472">Membrane</keyword>
<keyword evidence="1" id="KW-1133">Transmembrane helix</keyword>
<proteinExistence type="predicted"/>
<accession>A0A9P7FDN7</accession>
<name>A0A9P7FDN7_9AGAM</name>
<dbReference type="Proteomes" id="UP000823399">
    <property type="component" value="Unassembled WGS sequence"/>
</dbReference>
<organism evidence="2 3">
    <name type="scientific">Suillus discolor</name>
    <dbReference type="NCBI Taxonomy" id="1912936"/>
    <lineage>
        <taxon>Eukaryota</taxon>
        <taxon>Fungi</taxon>
        <taxon>Dikarya</taxon>
        <taxon>Basidiomycota</taxon>
        <taxon>Agaricomycotina</taxon>
        <taxon>Agaricomycetes</taxon>
        <taxon>Agaricomycetidae</taxon>
        <taxon>Boletales</taxon>
        <taxon>Suillineae</taxon>
        <taxon>Suillaceae</taxon>
        <taxon>Suillus</taxon>
    </lineage>
</organism>
<sequence>MCCAKWTFLLRSHWSKMKGLYIVTRYLPFIILAMDIYRGFTLNENADKCLVLDNAELGLNLVLVIFSKCISCSPILCPCSAPFSCINQTFIGASTGLTFATTTPATYPTSAIPGLTGCYQSSTTFRFFIPFLLFSMFDLGVLLSSRNPHAHTRHTQLADKPKLTHIMHAVFCSWWRTYSHHCSSIFQFMILATLAMRMHLHLWQMNQHPHSSSALVHIPMSDISFANPTTA</sequence>
<gene>
    <name evidence="2" type="ORF">F5147DRAFT_650112</name>
</gene>
<dbReference type="EMBL" id="JABBWM010000010">
    <property type="protein sequence ID" value="KAG2114334.1"/>
    <property type="molecule type" value="Genomic_DNA"/>
</dbReference>
<evidence type="ECO:0000256" key="1">
    <source>
        <dbReference type="SAM" id="Phobius"/>
    </source>
</evidence>
<feature type="transmembrane region" description="Helical" evidence="1">
    <location>
        <begin position="89"/>
        <end position="107"/>
    </location>
</feature>
<dbReference type="AlphaFoldDB" id="A0A9P7FDN7"/>